<dbReference type="InterPro" id="IPR036322">
    <property type="entry name" value="WD40_repeat_dom_sf"/>
</dbReference>
<evidence type="ECO:0000313" key="11">
    <source>
        <dbReference type="Proteomes" id="UP000288716"/>
    </source>
</evidence>
<dbReference type="EMBL" id="NCKV01033263">
    <property type="protein sequence ID" value="RWS18854.1"/>
    <property type="molecule type" value="Genomic_DNA"/>
</dbReference>
<keyword evidence="3" id="KW-0813">Transport</keyword>
<dbReference type="GO" id="GO:0070971">
    <property type="term" value="C:endoplasmic reticulum exit site"/>
    <property type="evidence" value="ECO:0007669"/>
    <property type="project" value="TreeGrafter"/>
</dbReference>
<dbReference type="OrthoDB" id="6491109at2759"/>
<feature type="repeat" description="WD" evidence="9">
    <location>
        <begin position="17"/>
        <end position="59"/>
    </location>
</feature>
<keyword evidence="8" id="KW-0653">Protein transport</keyword>
<accession>A0A443RUD6</accession>
<dbReference type="GO" id="GO:0005198">
    <property type="term" value="F:structural molecule activity"/>
    <property type="evidence" value="ECO:0007669"/>
    <property type="project" value="TreeGrafter"/>
</dbReference>
<sequence length="237" mass="26016">AFSTTGGVLAQHIEVSPKSEQQTVNCLDLNSNENNLICSGSNDGSITIWDLNESLKQSATLSPTIPIPNDEVLSVAWNKQVKSIIASVTNSNVYIYDTRKKEQTTPIMQCLGSWSCVAYISKAVCWSHTHATSLIVASANDANPHLQIWDLRYANCLLRYLKGGHNRGIVTVAWNPFDEQIILSAAKDNTTCLWNPTVGPNDNPLISVIPSVTNQWINDIKWCSWEPSLFAVGSLDG</sequence>
<dbReference type="GO" id="GO:0090110">
    <property type="term" value="P:COPII-coated vesicle cargo loading"/>
    <property type="evidence" value="ECO:0007669"/>
    <property type="project" value="TreeGrafter"/>
</dbReference>
<keyword evidence="11" id="KW-1185">Reference proteome</keyword>
<evidence type="ECO:0000256" key="8">
    <source>
        <dbReference type="ARBA" id="ARBA00022927"/>
    </source>
</evidence>
<evidence type="ECO:0000256" key="4">
    <source>
        <dbReference type="ARBA" id="ARBA00022574"/>
    </source>
</evidence>
<dbReference type="STRING" id="299467.A0A443RUD6"/>
<protein>
    <submittedName>
        <fullName evidence="10">Protein transport protein Sec31A-like protein</fullName>
    </submittedName>
</protein>
<keyword evidence="7" id="KW-0931">ER-Golgi transport</keyword>
<evidence type="ECO:0000256" key="6">
    <source>
        <dbReference type="ARBA" id="ARBA00022824"/>
    </source>
</evidence>
<dbReference type="GO" id="GO:0030127">
    <property type="term" value="C:COPII vesicle coat"/>
    <property type="evidence" value="ECO:0007669"/>
    <property type="project" value="TreeGrafter"/>
</dbReference>
<evidence type="ECO:0000256" key="2">
    <source>
        <dbReference type="ARBA" id="ARBA00009358"/>
    </source>
</evidence>
<comment type="subcellular location">
    <subcellularLocation>
        <location evidence="1">Endoplasmic reticulum</location>
    </subcellularLocation>
</comment>
<evidence type="ECO:0000256" key="1">
    <source>
        <dbReference type="ARBA" id="ARBA00004240"/>
    </source>
</evidence>
<dbReference type="InterPro" id="IPR001680">
    <property type="entry name" value="WD40_rpt"/>
</dbReference>
<dbReference type="PROSITE" id="PS50082">
    <property type="entry name" value="WD_REPEATS_2"/>
    <property type="match status" value="2"/>
</dbReference>
<comment type="caution">
    <text evidence="10">The sequence shown here is derived from an EMBL/GenBank/DDBJ whole genome shotgun (WGS) entry which is preliminary data.</text>
</comment>
<name>A0A443RUD6_9ACAR</name>
<dbReference type="PROSITE" id="PS00678">
    <property type="entry name" value="WD_REPEATS_1"/>
    <property type="match status" value="1"/>
</dbReference>
<dbReference type="PROSITE" id="PS50294">
    <property type="entry name" value="WD_REPEATS_REGION"/>
    <property type="match status" value="1"/>
</dbReference>
<evidence type="ECO:0000256" key="7">
    <source>
        <dbReference type="ARBA" id="ARBA00022892"/>
    </source>
</evidence>
<keyword evidence="5" id="KW-0677">Repeat</keyword>
<keyword evidence="4 9" id="KW-0853">WD repeat</keyword>
<dbReference type="Pfam" id="PF00400">
    <property type="entry name" value="WD40"/>
    <property type="match status" value="2"/>
</dbReference>
<dbReference type="InterPro" id="IPR040251">
    <property type="entry name" value="SEC31-like"/>
</dbReference>
<dbReference type="GO" id="GO:0007029">
    <property type="term" value="P:endoplasmic reticulum organization"/>
    <property type="evidence" value="ECO:0007669"/>
    <property type="project" value="TreeGrafter"/>
</dbReference>
<evidence type="ECO:0000256" key="5">
    <source>
        <dbReference type="ARBA" id="ARBA00022737"/>
    </source>
</evidence>
<dbReference type="PANTHER" id="PTHR13923:SF11">
    <property type="entry name" value="SECRETORY 31, ISOFORM D"/>
    <property type="match status" value="1"/>
</dbReference>
<reference evidence="10 11" key="1">
    <citation type="journal article" date="2018" name="Gigascience">
        <title>Genomes of trombidid mites reveal novel predicted allergens and laterally-transferred genes associated with secondary metabolism.</title>
        <authorList>
            <person name="Dong X."/>
            <person name="Chaisiri K."/>
            <person name="Xia D."/>
            <person name="Armstrong S.D."/>
            <person name="Fang Y."/>
            <person name="Donnelly M.J."/>
            <person name="Kadowaki T."/>
            <person name="McGarry J.W."/>
            <person name="Darby A.C."/>
            <person name="Makepeace B.L."/>
        </authorList>
    </citation>
    <scope>NUCLEOTIDE SEQUENCE [LARGE SCALE GENOMIC DNA]</scope>
    <source>
        <strain evidence="10">UoL-UT</strain>
    </source>
</reference>
<keyword evidence="6" id="KW-0256">Endoplasmic reticulum</keyword>
<dbReference type="SUPFAM" id="SSF50978">
    <property type="entry name" value="WD40 repeat-like"/>
    <property type="match status" value="1"/>
</dbReference>
<comment type="similarity">
    <text evidence="2">Belongs to the WD repeat SEC31 family.</text>
</comment>
<dbReference type="GO" id="GO:0015031">
    <property type="term" value="P:protein transport"/>
    <property type="evidence" value="ECO:0007669"/>
    <property type="project" value="UniProtKB-KW"/>
</dbReference>
<dbReference type="VEuPathDB" id="VectorBase:LDEU013186"/>
<feature type="repeat" description="WD" evidence="9">
    <location>
        <begin position="162"/>
        <end position="195"/>
    </location>
</feature>
<dbReference type="InterPro" id="IPR019775">
    <property type="entry name" value="WD40_repeat_CS"/>
</dbReference>
<dbReference type="AlphaFoldDB" id="A0A443RUD6"/>
<dbReference type="InterPro" id="IPR015943">
    <property type="entry name" value="WD40/YVTN_repeat-like_dom_sf"/>
</dbReference>
<feature type="non-terminal residue" evidence="10">
    <location>
        <position position="1"/>
    </location>
</feature>
<dbReference type="SMART" id="SM00320">
    <property type="entry name" value="WD40"/>
    <property type="match status" value="5"/>
</dbReference>
<feature type="non-terminal residue" evidence="10">
    <location>
        <position position="237"/>
    </location>
</feature>
<gene>
    <name evidence="10" type="ORF">B4U80_02552</name>
</gene>
<evidence type="ECO:0000313" key="10">
    <source>
        <dbReference type="EMBL" id="RWS18854.1"/>
    </source>
</evidence>
<evidence type="ECO:0000256" key="9">
    <source>
        <dbReference type="PROSITE-ProRule" id="PRU00221"/>
    </source>
</evidence>
<dbReference type="Proteomes" id="UP000288716">
    <property type="component" value="Unassembled WGS sequence"/>
</dbReference>
<dbReference type="Gene3D" id="2.130.10.10">
    <property type="entry name" value="YVTN repeat-like/Quinoprotein amine dehydrogenase"/>
    <property type="match status" value="1"/>
</dbReference>
<proteinExistence type="inferred from homology"/>
<evidence type="ECO:0000256" key="3">
    <source>
        <dbReference type="ARBA" id="ARBA00022448"/>
    </source>
</evidence>
<organism evidence="10 11">
    <name type="scientific">Leptotrombidium deliense</name>
    <dbReference type="NCBI Taxonomy" id="299467"/>
    <lineage>
        <taxon>Eukaryota</taxon>
        <taxon>Metazoa</taxon>
        <taxon>Ecdysozoa</taxon>
        <taxon>Arthropoda</taxon>
        <taxon>Chelicerata</taxon>
        <taxon>Arachnida</taxon>
        <taxon>Acari</taxon>
        <taxon>Acariformes</taxon>
        <taxon>Trombidiformes</taxon>
        <taxon>Prostigmata</taxon>
        <taxon>Anystina</taxon>
        <taxon>Parasitengona</taxon>
        <taxon>Trombiculoidea</taxon>
        <taxon>Trombiculidae</taxon>
        <taxon>Leptotrombidium</taxon>
    </lineage>
</organism>
<dbReference type="PANTHER" id="PTHR13923">
    <property type="entry name" value="SEC31-RELATED PROTEIN"/>
    <property type="match status" value="1"/>
</dbReference>